<dbReference type="RefSeq" id="WP_093155074.1">
    <property type="nucleotide sequence ID" value="NZ_FOUP01000008.1"/>
</dbReference>
<dbReference type="OrthoDB" id="9974672at2"/>
<dbReference type="EMBL" id="FOUP01000008">
    <property type="protein sequence ID" value="SFN96168.1"/>
    <property type="molecule type" value="Genomic_DNA"/>
</dbReference>
<evidence type="ECO:0000313" key="3">
    <source>
        <dbReference type="EMBL" id="SFN96168.1"/>
    </source>
</evidence>
<protein>
    <submittedName>
        <fullName evidence="3">Uncharacterized protein</fullName>
    </submittedName>
</protein>
<evidence type="ECO:0000313" key="2">
    <source>
        <dbReference type="EMBL" id="RKT85187.1"/>
    </source>
</evidence>
<dbReference type="STRING" id="455193.SAMN05421805_10866"/>
<accession>A0A1I5DA81</accession>
<sequence length="65" mass="6739">MADERNPSLRRRGGPDLVALVSGLITVAIAGSVLIGLGSQLQWLLALAAVTVGVVMLVVSLRTRS</sequence>
<keyword evidence="5" id="KW-1185">Reference proteome</keyword>
<keyword evidence="1" id="KW-1133">Transmembrane helix</keyword>
<evidence type="ECO:0000313" key="5">
    <source>
        <dbReference type="Proteomes" id="UP000270697"/>
    </source>
</evidence>
<feature type="transmembrane region" description="Helical" evidence="1">
    <location>
        <begin position="17"/>
        <end position="37"/>
    </location>
</feature>
<dbReference type="Proteomes" id="UP000270697">
    <property type="component" value="Unassembled WGS sequence"/>
</dbReference>
<reference evidence="2 5" key="2">
    <citation type="submission" date="2018-10" db="EMBL/GenBank/DDBJ databases">
        <title>Sequencing the genomes of 1000 actinobacteria strains.</title>
        <authorList>
            <person name="Klenk H.-P."/>
        </authorList>
    </citation>
    <scope>NUCLEOTIDE SEQUENCE [LARGE SCALE GENOMIC DNA]</scope>
    <source>
        <strain evidence="2 5">DSM 45119</strain>
    </source>
</reference>
<reference evidence="3 4" key="1">
    <citation type="submission" date="2016-10" db="EMBL/GenBank/DDBJ databases">
        <authorList>
            <person name="de Groot N.N."/>
        </authorList>
    </citation>
    <scope>NUCLEOTIDE SEQUENCE [LARGE SCALE GENOMIC DNA]</scope>
    <source>
        <strain evidence="3 4">CPCC 201259</strain>
    </source>
</reference>
<keyword evidence="1" id="KW-0472">Membrane</keyword>
<feature type="transmembrane region" description="Helical" evidence="1">
    <location>
        <begin position="43"/>
        <end position="61"/>
    </location>
</feature>
<gene>
    <name evidence="2" type="ORF">ATL45_3524</name>
    <name evidence="3" type="ORF">SAMN05421805_10866</name>
</gene>
<name>A0A1I5DA81_9PSEU</name>
<dbReference type="AlphaFoldDB" id="A0A1I5DA81"/>
<organism evidence="3 4">
    <name type="scientific">Saccharopolyspora antimicrobica</name>
    <dbReference type="NCBI Taxonomy" id="455193"/>
    <lineage>
        <taxon>Bacteria</taxon>
        <taxon>Bacillati</taxon>
        <taxon>Actinomycetota</taxon>
        <taxon>Actinomycetes</taxon>
        <taxon>Pseudonocardiales</taxon>
        <taxon>Pseudonocardiaceae</taxon>
        <taxon>Saccharopolyspora</taxon>
    </lineage>
</organism>
<dbReference type="EMBL" id="RBXX01000002">
    <property type="protein sequence ID" value="RKT85187.1"/>
    <property type="molecule type" value="Genomic_DNA"/>
</dbReference>
<evidence type="ECO:0000313" key="4">
    <source>
        <dbReference type="Proteomes" id="UP000199398"/>
    </source>
</evidence>
<dbReference type="Proteomes" id="UP000199398">
    <property type="component" value="Unassembled WGS sequence"/>
</dbReference>
<keyword evidence="1" id="KW-0812">Transmembrane</keyword>
<evidence type="ECO:0000256" key="1">
    <source>
        <dbReference type="SAM" id="Phobius"/>
    </source>
</evidence>
<proteinExistence type="predicted"/>